<feature type="compositionally biased region" description="Polar residues" evidence="1">
    <location>
        <begin position="93"/>
        <end position="111"/>
    </location>
</feature>
<sequence length="207" mass="22349">MSTNPNNLQSTAEQMRHNNANLARENADNADTNSLNPVNPSVPLNPPATLTQNNPPPIPPTLIPNNSSLSSTHTPTPIPPKQKNPPAAKAPTGSASQQATTRPANPLSSTPKHPLSLDKVATSAEKHHQSAKQTKDLAAILGAKTKKAYRERTIATNATLKRKAEKDEETATILEKALQEDAEGDKTRADMFYKIYAKLVTGRDVLW</sequence>
<keyword evidence="3" id="KW-1185">Reference proteome</keyword>
<evidence type="ECO:0000313" key="2">
    <source>
        <dbReference type="EMBL" id="KAA1116521.1"/>
    </source>
</evidence>
<evidence type="ECO:0000256" key="1">
    <source>
        <dbReference type="SAM" id="MobiDB-lite"/>
    </source>
</evidence>
<dbReference type="AlphaFoldDB" id="A0A5B0QTB2"/>
<evidence type="ECO:0008006" key="4">
    <source>
        <dbReference type="Google" id="ProtNLM"/>
    </source>
</evidence>
<gene>
    <name evidence="2" type="ORF">PGT21_016667</name>
</gene>
<comment type="caution">
    <text evidence="2">The sequence shown here is derived from an EMBL/GenBank/DDBJ whole genome shotgun (WGS) entry which is preliminary data.</text>
</comment>
<protein>
    <recommendedName>
        <fullName evidence="4">No apical meristem-associated C-terminal domain-containing protein</fullName>
    </recommendedName>
</protein>
<feature type="compositionally biased region" description="Low complexity" evidence="1">
    <location>
        <begin position="33"/>
        <end position="53"/>
    </location>
</feature>
<reference evidence="2 3" key="1">
    <citation type="submission" date="2019-05" db="EMBL/GenBank/DDBJ databases">
        <title>Emergence of the Ug99 lineage of the wheat stem rust pathogen through somatic hybridization.</title>
        <authorList>
            <person name="Li F."/>
            <person name="Upadhyaya N.M."/>
            <person name="Sperschneider J."/>
            <person name="Matny O."/>
            <person name="Nguyen-Phuc H."/>
            <person name="Mago R."/>
            <person name="Raley C."/>
            <person name="Miller M.E."/>
            <person name="Silverstein K.A.T."/>
            <person name="Henningsen E."/>
            <person name="Hirsch C.D."/>
            <person name="Visser B."/>
            <person name="Pretorius Z.A."/>
            <person name="Steffenson B.J."/>
            <person name="Schwessinger B."/>
            <person name="Dodds P.N."/>
            <person name="Figueroa M."/>
        </authorList>
    </citation>
    <scope>NUCLEOTIDE SEQUENCE [LARGE SCALE GENOMIC DNA]</scope>
    <source>
        <strain evidence="2">21-0</strain>
    </source>
</reference>
<evidence type="ECO:0000313" key="3">
    <source>
        <dbReference type="Proteomes" id="UP000324748"/>
    </source>
</evidence>
<feature type="region of interest" description="Disordered" evidence="1">
    <location>
        <begin position="1"/>
        <end position="115"/>
    </location>
</feature>
<proteinExistence type="predicted"/>
<accession>A0A5B0QTB2</accession>
<organism evidence="2 3">
    <name type="scientific">Puccinia graminis f. sp. tritici</name>
    <dbReference type="NCBI Taxonomy" id="56615"/>
    <lineage>
        <taxon>Eukaryota</taxon>
        <taxon>Fungi</taxon>
        <taxon>Dikarya</taxon>
        <taxon>Basidiomycota</taxon>
        <taxon>Pucciniomycotina</taxon>
        <taxon>Pucciniomycetes</taxon>
        <taxon>Pucciniales</taxon>
        <taxon>Pucciniaceae</taxon>
        <taxon>Puccinia</taxon>
    </lineage>
</organism>
<dbReference type="EMBL" id="VSWC01000003">
    <property type="protein sequence ID" value="KAA1116521.1"/>
    <property type="molecule type" value="Genomic_DNA"/>
</dbReference>
<feature type="compositionally biased region" description="Polar residues" evidence="1">
    <location>
        <begin position="1"/>
        <end position="21"/>
    </location>
</feature>
<name>A0A5B0QTB2_PUCGR</name>
<dbReference type="Proteomes" id="UP000324748">
    <property type="component" value="Unassembled WGS sequence"/>
</dbReference>